<keyword evidence="2" id="KW-1185">Reference proteome</keyword>
<dbReference type="EnsemblPlants" id="AET6Gv20615500.1">
    <property type="protein sequence ID" value="AET6Gv20615500.1"/>
    <property type="gene ID" value="AET6Gv20615500"/>
</dbReference>
<reference evidence="2" key="2">
    <citation type="journal article" date="2017" name="Nat. Plants">
        <title>The Aegilops tauschii genome reveals multiple impacts of transposons.</title>
        <authorList>
            <person name="Zhao G."/>
            <person name="Zou C."/>
            <person name="Li K."/>
            <person name="Wang K."/>
            <person name="Li T."/>
            <person name="Gao L."/>
            <person name="Zhang X."/>
            <person name="Wang H."/>
            <person name="Yang Z."/>
            <person name="Liu X."/>
            <person name="Jiang W."/>
            <person name="Mao L."/>
            <person name="Kong X."/>
            <person name="Jiao Y."/>
            <person name="Jia J."/>
        </authorList>
    </citation>
    <scope>NUCLEOTIDE SEQUENCE [LARGE SCALE GENOMIC DNA]</scope>
    <source>
        <strain evidence="2">cv. AL8/78</strain>
    </source>
</reference>
<dbReference type="Proteomes" id="UP000015105">
    <property type="component" value="Chromosome 6D"/>
</dbReference>
<reference evidence="1" key="4">
    <citation type="submission" date="2019-03" db="UniProtKB">
        <authorList>
            <consortium name="EnsemblPlants"/>
        </authorList>
    </citation>
    <scope>IDENTIFICATION</scope>
</reference>
<reference evidence="1" key="3">
    <citation type="journal article" date="2017" name="Nature">
        <title>Genome sequence of the progenitor of the wheat D genome Aegilops tauschii.</title>
        <authorList>
            <person name="Luo M.C."/>
            <person name="Gu Y.Q."/>
            <person name="Puiu D."/>
            <person name="Wang H."/>
            <person name="Twardziok S.O."/>
            <person name="Deal K.R."/>
            <person name="Huo N."/>
            <person name="Zhu T."/>
            <person name="Wang L."/>
            <person name="Wang Y."/>
            <person name="McGuire P.E."/>
            <person name="Liu S."/>
            <person name="Long H."/>
            <person name="Ramasamy R.K."/>
            <person name="Rodriguez J.C."/>
            <person name="Van S.L."/>
            <person name="Yuan L."/>
            <person name="Wang Z."/>
            <person name="Xia Z."/>
            <person name="Xiao L."/>
            <person name="Anderson O.D."/>
            <person name="Ouyang S."/>
            <person name="Liang Y."/>
            <person name="Zimin A.V."/>
            <person name="Pertea G."/>
            <person name="Qi P."/>
            <person name="Bennetzen J.L."/>
            <person name="Dai X."/>
            <person name="Dawson M.W."/>
            <person name="Muller H.G."/>
            <person name="Kugler K."/>
            <person name="Rivarola-Duarte L."/>
            <person name="Spannagl M."/>
            <person name="Mayer K.F.X."/>
            <person name="Lu F.H."/>
            <person name="Bevan M.W."/>
            <person name="Leroy P."/>
            <person name="Li P."/>
            <person name="You F.M."/>
            <person name="Sun Q."/>
            <person name="Liu Z."/>
            <person name="Lyons E."/>
            <person name="Wicker T."/>
            <person name="Salzberg S.L."/>
            <person name="Devos K.M."/>
            <person name="Dvorak J."/>
        </authorList>
    </citation>
    <scope>NUCLEOTIDE SEQUENCE [LARGE SCALE GENOMIC DNA]</scope>
    <source>
        <strain evidence="1">cv. AL8/78</strain>
    </source>
</reference>
<proteinExistence type="predicted"/>
<protein>
    <submittedName>
        <fullName evidence="1">Uncharacterized protein</fullName>
    </submittedName>
</protein>
<evidence type="ECO:0000313" key="1">
    <source>
        <dbReference type="EnsemblPlants" id="AET6Gv20615500.1"/>
    </source>
</evidence>
<dbReference type="Gramene" id="AET6Gv20615500.1">
    <property type="protein sequence ID" value="AET6Gv20615500.1"/>
    <property type="gene ID" value="AET6Gv20615500"/>
</dbReference>
<name>A0A453P5D2_AEGTS</name>
<reference evidence="1" key="5">
    <citation type="journal article" date="2021" name="G3 (Bethesda)">
        <title>Aegilops tauschii genome assembly Aet v5.0 features greater sequence contiguity and improved annotation.</title>
        <authorList>
            <person name="Wang L."/>
            <person name="Zhu T."/>
            <person name="Rodriguez J.C."/>
            <person name="Deal K.R."/>
            <person name="Dubcovsky J."/>
            <person name="McGuire P.E."/>
            <person name="Lux T."/>
            <person name="Spannagl M."/>
            <person name="Mayer K.F.X."/>
            <person name="Baldrich P."/>
            <person name="Meyers B.C."/>
            <person name="Huo N."/>
            <person name="Gu Y.Q."/>
            <person name="Zhou H."/>
            <person name="Devos K.M."/>
            <person name="Bennetzen J.L."/>
            <person name="Unver T."/>
            <person name="Budak H."/>
            <person name="Gulick P.J."/>
            <person name="Galiba G."/>
            <person name="Kalapos B."/>
            <person name="Nelson D.R."/>
            <person name="Li P."/>
            <person name="You F.M."/>
            <person name="Luo M.C."/>
            <person name="Dvorak J."/>
        </authorList>
    </citation>
    <scope>NUCLEOTIDE SEQUENCE [LARGE SCALE GENOMIC DNA]</scope>
    <source>
        <strain evidence="1">cv. AL8/78</strain>
    </source>
</reference>
<reference evidence="2" key="1">
    <citation type="journal article" date="2014" name="Science">
        <title>Ancient hybridizations among the ancestral genomes of bread wheat.</title>
        <authorList>
            <consortium name="International Wheat Genome Sequencing Consortium,"/>
            <person name="Marcussen T."/>
            <person name="Sandve S.R."/>
            <person name="Heier L."/>
            <person name="Spannagl M."/>
            <person name="Pfeifer M."/>
            <person name="Jakobsen K.S."/>
            <person name="Wulff B.B."/>
            <person name="Steuernagel B."/>
            <person name="Mayer K.F."/>
            <person name="Olsen O.A."/>
        </authorList>
    </citation>
    <scope>NUCLEOTIDE SEQUENCE [LARGE SCALE GENOMIC DNA]</scope>
    <source>
        <strain evidence="2">cv. AL8/78</strain>
    </source>
</reference>
<dbReference type="AlphaFoldDB" id="A0A453P5D2"/>
<sequence length="51" mass="5780">MIYSLGLPGSSASFLSCSSESNKDRFVPARERDLCLLRPHPCTTICWLPWH</sequence>
<evidence type="ECO:0000313" key="2">
    <source>
        <dbReference type="Proteomes" id="UP000015105"/>
    </source>
</evidence>
<accession>A0A453P5D2</accession>
<organism evidence="1 2">
    <name type="scientific">Aegilops tauschii subsp. strangulata</name>
    <name type="common">Goatgrass</name>
    <dbReference type="NCBI Taxonomy" id="200361"/>
    <lineage>
        <taxon>Eukaryota</taxon>
        <taxon>Viridiplantae</taxon>
        <taxon>Streptophyta</taxon>
        <taxon>Embryophyta</taxon>
        <taxon>Tracheophyta</taxon>
        <taxon>Spermatophyta</taxon>
        <taxon>Magnoliopsida</taxon>
        <taxon>Liliopsida</taxon>
        <taxon>Poales</taxon>
        <taxon>Poaceae</taxon>
        <taxon>BOP clade</taxon>
        <taxon>Pooideae</taxon>
        <taxon>Triticodae</taxon>
        <taxon>Triticeae</taxon>
        <taxon>Triticinae</taxon>
        <taxon>Aegilops</taxon>
    </lineage>
</organism>